<dbReference type="Proteomes" id="UP000009168">
    <property type="component" value="Unassembled WGS sequence"/>
</dbReference>
<evidence type="ECO:0000313" key="2">
    <source>
        <dbReference type="Proteomes" id="UP000009168"/>
    </source>
</evidence>
<organism evidence="1 2">
    <name type="scientific">Tetrahymena thermophila (strain SB210)</name>
    <dbReference type="NCBI Taxonomy" id="312017"/>
    <lineage>
        <taxon>Eukaryota</taxon>
        <taxon>Sar</taxon>
        <taxon>Alveolata</taxon>
        <taxon>Ciliophora</taxon>
        <taxon>Intramacronucleata</taxon>
        <taxon>Oligohymenophorea</taxon>
        <taxon>Hymenostomatida</taxon>
        <taxon>Tetrahymenina</taxon>
        <taxon>Tetrahymenidae</taxon>
        <taxon>Tetrahymena</taxon>
    </lineage>
</organism>
<dbReference type="GeneID" id="24438787"/>
<name>W7XIQ1_TETTS</name>
<gene>
    <name evidence="1" type="ORF">TTHERM_000406649</name>
</gene>
<proteinExistence type="predicted"/>
<accession>W7XIQ1</accession>
<reference evidence="2" key="1">
    <citation type="journal article" date="2006" name="PLoS Biol.">
        <title>Macronuclear genome sequence of the ciliate Tetrahymena thermophila, a model eukaryote.</title>
        <authorList>
            <person name="Eisen J.A."/>
            <person name="Coyne R.S."/>
            <person name="Wu M."/>
            <person name="Wu D."/>
            <person name="Thiagarajan M."/>
            <person name="Wortman J.R."/>
            <person name="Badger J.H."/>
            <person name="Ren Q."/>
            <person name="Amedeo P."/>
            <person name="Jones K.M."/>
            <person name="Tallon L.J."/>
            <person name="Delcher A.L."/>
            <person name="Salzberg S.L."/>
            <person name="Silva J.C."/>
            <person name="Haas B.J."/>
            <person name="Majoros W.H."/>
            <person name="Farzad M."/>
            <person name="Carlton J.M."/>
            <person name="Smith R.K. Jr."/>
            <person name="Garg J."/>
            <person name="Pearlman R.E."/>
            <person name="Karrer K.M."/>
            <person name="Sun L."/>
            <person name="Manning G."/>
            <person name="Elde N.C."/>
            <person name="Turkewitz A.P."/>
            <person name="Asai D.J."/>
            <person name="Wilkes D.E."/>
            <person name="Wang Y."/>
            <person name="Cai H."/>
            <person name="Collins K."/>
            <person name="Stewart B.A."/>
            <person name="Lee S.R."/>
            <person name="Wilamowska K."/>
            <person name="Weinberg Z."/>
            <person name="Ruzzo W.L."/>
            <person name="Wloga D."/>
            <person name="Gaertig J."/>
            <person name="Frankel J."/>
            <person name="Tsao C.-C."/>
            <person name="Gorovsky M.A."/>
            <person name="Keeling P.J."/>
            <person name="Waller R.F."/>
            <person name="Patron N.J."/>
            <person name="Cherry J.M."/>
            <person name="Stover N.A."/>
            <person name="Krieger C.J."/>
            <person name="del Toro C."/>
            <person name="Ryder H.F."/>
            <person name="Williamson S.C."/>
            <person name="Barbeau R.A."/>
            <person name="Hamilton E.P."/>
            <person name="Orias E."/>
        </authorList>
    </citation>
    <scope>NUCLEOTIDE SEQUENCE [LARGE SCALE GENOMIC DNA]</scope>
    <source>
        <strain evidence="2">SB210</strain>
    </source>
</reference>
<dbReference type="InParanoid" id="W7XIQ1"/>
<protein>
    <submittedName>
        <fullName evidence="1">Uncharacterized protein</fullName>
    </submittedName>
</protein>
<dbReference type="RefSeq" id="XP_012652699.1">
    <property type="nucleotide sequence ID" value="XM_012797245.1"/>
</dbReference>
<dbReference type="AlphaFoldDB" id="W7XIQ1"/>
<keyword evidence="2" id="KW-1185">Reference proteome</keyword>
<dbReference type="KEGG" id="tet:TTHERM_000406649"/>
<evidence type="ECO:0000313" key="1">
    <source>
        <dbReference type="EMBL" id="EWS74806.1"/>
    </source>
</evidence>
<dbReference type="EMBL" id="GG662719">
    <property type="protein sequence ID" value="EWS74806.1"/>
    <property type="molecule type" value="Genomic_DNA"/>
</dbReference>
<sequence>MHSVLKSRGSTNLQIQKIVQKLIADQIQMKTVDSQSQEKRIRFCQSNKIILKAKIKMEAQAQKSVKYQKKSRKQKKTIAVNKAQYILIDCKHIIVVFKKITTPKRIL</sequence>